<evidence type="ECO:0000313" key="2">
    <source>
        <dbReference type="Proteomes" id="UP000183635"/>
    </source>
</evidence>
<dbReference type="EMBL" id="FOPU01000025">
    <property type="protein sequence ID" value="SFH66305.1"/>
    <property type="molecule type" value="Genomic_DNA"/>
</dbReference>
<gene>
    <name evidence="1" type="ORF">SAMN04488021_12516</name>
</gene>
<accession>A0A1I3BVK5</accession>
<name>A0A1I3BVK5_9RHOB</name>
<proteinExistence type="predicted"/>
<sequence>MPLPHFLILILAVILAAGLTLWAASAAGVPLFALGLLALAAAGIAHLTTRDHHSR</sequence>
<reference evidence="1 2" key="1">
    <citation type="submission" date="2016-10" db="EMBL/GenBank/DDBJ databases">
        <authorList>
            <person name="de Groot N.N."/>
        </authorList>
    </citation>
    <scope>NUCLEOTIDE SEQUENCE [LARGE SCALE GENOMIC DNA]</scope>
    <source>
        <strain evidence="1 2">DSM 8537</strain>
    </source>
</reference>
<protein>
    <submittedName>
        <fullName evidence="1">Uncharacterized protein</fullName>
    </submittedName>
</protein>
<keyword evidence="2" id="KW-1185">Reference proteome</keyword>
<dbReference type="AlphaFoldDB" id="A0A1I3BVK5"/>
<organism evidence="1 2">
    <name type="scientific">Paracoccus aminovorans</name>
    <dbReference type="NCBI Taxonomy" id="34004"/>
    <lineage>
        <taxon>Bacteria</taxon>
        <taxon>Pseudomonadati</taxon>
        <taxon>Pseudomonadota</taxon>
        <taxon>Alphaproteobacteria</taxon>
        <taxon>Rhodobacterales</taxon>
        <taxon>Paracoccaceae</taxon>
        <taxon>Paracoccus</taxon>
    </lineage>
</organism>
<dbReference type="RefSeq" id="WP_170848943.1">
    <property type="nucleotide sequence ID" value="NZ_CBCRYP010000003.1"/>
</dbReference>
<dbReference type="Proteomes" id="UP000183635">
    <property type="component" value="Unassembled WGS sequence"/>
</dbReference>
<evidence type="ECO:0000313" key="1">
    <source>
        <dbReference type="EMBL" id="SFH66305.1"/>
    </source>
</evidence>